<dbReference type="GO" id="GO:0009733">
    <property type="term" value="P:response to auxin"/>
    <property type="evidence" value="ECO:0007669"/>
    <property type="project" value="InterPro"/>
</dbReference>
<comment type="caution">
    <text evidence="2">The sequence shown here is derived from an EMBL/GenBank/DDBJ whole genome shotgun (WGS) entry which is preliminary data.</text>
</comment>
<protein>
    <submittedName>
        <fullName evidence="2">Auxin-induced protein x15</fullName>
    </submittedName>
</protein>
<reference evidence="2 3" key="1">
    <citation type="journal article" date="2018" name="Sci. Data">
        <title>The draft genome sequence of cork oak.</title>
        <authorList>
            <person name="Ramos A.M."/>
            <person name="Usie A."/>
            <person name="Barbosa P."/>
            <person name="Barros P.M."/>
            <person name="Capote T."/>
            <person name="Chaves I."/>
            <person name="Simoes F."/>
            <person name="Abreu I."/>
            <person name="Carrasquinho I."/>
            <person name="Faro C."/>
            <person name="Guimaraes J.B."/>
            <person name="Mendonca D."/>
            <person name="Nobrega F."/>
            <person name="Rodrigues L."/>
            <person name="Saibo N.J.M."/>
            <person name="Varela M.C."/>
            <person name="Egas C."/>
            <person name="Matos J."/>
            <person name="Miguel C.M."/>
            <person name="Oliveira M.M."/>
            <person name="Ricardo C.P."/>
            <person name="Goncalves S."/>
        </authorList>
    </citation>
    <scope>NUCLEOTIDE SEQUENCE [LARGE SCALE GENOMIC DNA]</scope>
    <source>
        <strain evidence="3">cv. HL8</strain>
    </source>
</reference>
<keyword evidence="3" id="KW-1185">Reference proteome</keyword>
<organism evidence="2 3">
    <name type="scientific">Quercus suber</name>
    <name type="common">Cork oak</name>
    <dbReference type="NCBI Taxonomy" id="58331"/>
    <lineage>
        <taxon>Eukaryota</taxon>
        <taxon>Viridiplantae</taxon>
        <taxon>Streptophyta</taxon>
        <taxon>Embryophyta</taxon>
        <taxon>Tracheophyta</taxon>
        <taxon>Spermatophyta</taxon>
        <taxon>Magnoliopsida</taxon>
        <taxon>eudicotyledons</taxon>
        <taxon>Gunneridae</taxon>
        <taxon>Pentapetalae</taxon>
        <taxon>rosids</taxon>
        <taxon>fabids</taxon>
        <taxon>Fagales</taxon>
        <taxon>Fagaceae</taxon>
        <taxon>Quercus</taxon>
    </lineage>
</organism>
<comment type="similarity">
    <text evidence="1">Belongs to the ARG7 family.</text>
</comment>
<dbReference type="Proteomes" id="UP000237347">
    <property type="component" value="Unassembled WGS sequence"/>
</dbReference>
<evidence type="ECO:0000313" key="3">
    <source>
        <dbReference type="Proteomes" id="UP000237347"/>
    </source>
</evidence>
<dbReference type="Pfam" id="PF02519">
    <property type="entry name" value="Auxin_inducible"/>
    <property type="match status" value="1"/>
</dbReference>
<proteinExistence type="inferred from homology"/>
<accession>A0AAW0KQ83</accession>
<gene>
    <name evidence="2" type="primary">AXX15</name>
    <name evidence="2" type="ORF">CFP56_015347</name>
</gene>
<name>A0AAW0KQ83_QUESU</name>
<evidence type="ECO:0000256" key="1">
    <source>
        <dbReference type="ARBA" id="ARBA00006974"/>
    </source>
</evidence>
<dbReference type="PANTHER" id="PTHR31374:SF139">
    <property type="entry name" value="OS02G0143300 PROTEIN"/>
    <property type="match status" value="1"/>
</dbReference>
<dbReference type="AlphaFoldDB" id="A0AAW0KQ83"/>
<dbReference type="PANTHER" id="PTHR31374">
    <property type="entry name" value="AUXIN-INDUCED PROTEIN-LIKE-RELATED"/>
    <property type="match status" value="1"/>
</dbReference>
<sequence>MPPLNLKPYSSLALSRRTVKTGKFRNRVGIKNRLRSYPTYIARNPGGIRVKHDRALMRDEMVFLSQDEPNFLFFPFFVNIVTLQNLKSQQEMKNQYSYQAPRPKNNLRVWLRWAPLLQKQPSAIAGKHKEFFEYGGLKESLINGAELSDGSRSGSQTSMQVPKGFLAVYVGPQLRRFVIPTSYLSMPDFRGLMDMVAEEFGFDHEGGLRIPCEEEDFEKILYRCCANNRKKNNKKLPYDHKHKVLSC</sequence>
<dbReference type="InterPro" id="IPR003676">
    <property type="entry name" value="SAUR_fam"/>
</dbReference>
<evidence type="ECO:0000313" key="2">
    <source>
        <dbReference type="EMBL" id="KAK7841517.1"/>
    </source>
</evidence>
<dbReference type="EMBL" id="PKMF04000239">
    <property type="protein sequence ID" value="KAK7841517.1"/>
    <property type="molecule type" value="Genomic_DNA"/>
</dbReference>